<evidence type="ECO:0000256" key="1">
    <source>
        <dbReference type="SAM" id="MobiDB-lite"/>
    </source>
</evidence>
<comment type="caution">
    <text evidence="2">The sequence shown here is derived from an EMBL/GenBank/DDBJ whole genome shotgun (WGS) entry which is preliminary data.</text>
</comment>
<feature type="compositionally biased region" description="Low complexity" evidence="1">
    <location>
        <begin position="218"/>
        <end position="229"/>
    </location>
</feature>
<feature type="region of interest" description="Disordered" evidence="1">
    <location>
        <begin position="195"/>
        <end position="233"/>
    </location>
</feature>
<accession>A0A420ICB2</accession>
<dbReference type="Proteomes" id="UP000283383">
    <property type="component" value="Unassembled WGS sequence"/>
</dbReference>
<dbReference type="EMBL" id="MCBQ01009889">
    <property type="protein sequence ID" value="RKF72193.1"/>
    <property type="molecule type" value="Genomic_DNA"/>
</dbReference>
<proteinExistence type="predicted"/>
<evidence type="ECO:0000313" key="2">
    <source>
        <dbReference type="EMBL" id="RKF72193.1"/>
    </source>
</evidence>
<feature type="region of interest" description="Disordered" evidence="1">
    <location>
        <begin position="135"/>
        <end position="156"/>
    </location>
</feature>
<protein>
    <submittedName>
        <fullName evidence="2">Integrase and RNaseH domain-containing protein</fullName>
    </submittedName>
</protein>
<sequence>IVVEYEAEDTWLEIDVTSSDLRQTQVNGYIVDWMEAKRKRTTHDKRQWKEYIQSFKEWKIDTFKFANEQACNDLRDFLRTNGVFVNSDTRTNVATALVEVLKEIEPYPWTKASIEDVLEDFPNLFHSRHNPCYADQSQGKLGNISPVPSRNGSEDYQLSHASNTHLRDSQPLNNRFQTERVPVDQIKNLIDPQRCYPGVTQKNQNSERQSYSTGVSMPQQPQYNQHQNPTGYSSANLVPQNINSMLGKVGRELGTSQRTYQPDMQYGGTDDDFDLCLKIYYDQCRKVGILPHVLGDAFSVMLKGRTREYYYDRIADHIF</sequence>
<name>A0A420ICB2_9PEZI</name>
<feature type="non-terminal residue" evidence="2">
    <location>
        <position position="1"/>
    </location>
</feature>
<feature type="compositionally biased region" description="Polar residues" evidence="1">
    <location>
        <begin position="200"/>
        <end position="217"/>
    </location>
</feature>
<keyword evidence="3" id="KW-1185">Reference proteome</keyword>
<gene>
    <name evidence="2" type="ORF">GcM3_098014</name>
</gene>
<reference evidence="2 3" key="1">
    <citation type="journal article" date="2018" name="BMC Genomics">
        <title>Comparative genome analyses reveal sequence features reflecting distinct modes of host-adaptation between dicot and monocot powdery mildew.</title>
        <authorList>
            <person name="Wu Y."/>
            <person name="Ma X."/>
            <person name="Pan Z."/>
            <person name="Kale S.D."/>
            <person name="Song Y."/>
            <person name="King H."/>
            <person name="Zhang Q."/>
            <person name="Presley C."/>
            <person name="Deng X."/>
            <person name="Wei C.I."/>
            <person name="Xiao S."/>
        </authorList>
    </citation>
    <scope>NUCLEOTIDE SEQUENCE [LARGE SCALE GENOMIC DNA]</scope>
    <source>
        <strain evidence="2">UMSG3</strain>
    </source>
</reference>
<organism evidence="2 3">
    <name type="scientific">Golovinomyces cichoracearum</name>
    <dbReference type="NCBI Taxonomy" id="62708"/>
    <lineage>
        <taxon>Eukaryota</taxon>
        <taxon>Fungi</taxon>
        <taxon>Dikarya</taxon>
        <taxon>Ascomycota</taxon>
        <taxon>Pezizomycotina</taxon>
        <taxon>Leotiomycetes</taxon>
        <taxon>Erysiphales</taxon>
        <taxon>Erysiphaceae</taxon>
        <taxon>Golovinomyces</taxon>
    </lineage>
</organism>
<dbReference type="AlphaFoldDB" id="A0A420ICB2"/>
<evidence type="ECO:0000313" key="3">
    <source>
        <dbReference type="Proteomes" id="UP000283383"/>
    </source>
</evidence>